<keyword evidence="1" id="KW-1133">Transmembrane helix</keyword>
<dbReference type="EMBL" id="CP049074">
    <property type="protein sequence ID" value="QKR00083.1"/>
    <property type="molecule type" value="Genomic_DNA"/>
</dbReference>
<evidence type="ECO:0000313" key="2">
    <source>
        <dbReference type="EMBL" id="QKR00083.1"/>
    </source>
</evidence>
<keyword evidence="1" id="KW-0472">Membrane</keyword>
<organism evidence="2 3">
    <name type="scientific">Metallosphaera tengchongensis</name>
    <dbReference type="NCBI Taxonomy" id="1532350"/>
    <lineage>
        <taxon>Archaea</taxon>
        <taxon>Thermoproteota</taxon>
        <taxon>Thermoprotei</taxon>
        <taxon>Sulfolobales</taxon>
        <taxon>Sulfolobaceae</taxon>
        <taxon>Metallosphaera</taxon>
    </lineage>
</organism>
<evidence type="ECO:0000256" key="1">
    <source>
        <dbReference type="SAM" id="Phobius"/>
    </source>
</evidence>
<sequence length="60" mass="6635">MNDKLIAALTSIAIIFFFISIPLNIFSGFSLGVGSTIEIVVALYILLMSGLFIFIFRKFS</sequence>
<dbReference type="OrthoDB" id="378311at2157"/>
<dbReference type="AlphaFoldDB" id="A0A6N0NW42"/>
<proteinExistence type="predicted"/>
<accession>A0A6N0NW42</accession>
<dbReference type="RefSeq" id="WP_174630719.1">
    <property type="nucleotide sequence ID" value="NZ_CP049074.1"/>
</dbReference>
<evidence type="ECO:0000313" key="3">
    <source>
        <dbReference type="Proteomes" id="UP000509301"/>
    </source>
</evidence>
<dbReference type="Proteomes" id="UP000509301">
    <property type="component" value="Chromosome"/>
</dbReference>
<protein>
    <submittedName>
        <fullName evidence="2">Uncharacterized protein</fullName>
    </submittedName>
</protein>
<dbReference type="KEGG" id="mten:GWK48_06580"/>
<keyword evidence="3" id="KW-1185">Reference proteome</keyword>
<keyword evidence="1" id="KW-0812">Transmembrane</keyword>
<feature type="transmembrane region" description="Helical" evidence="1">
    <location>
        <begin position="37"/>
        <end position="56"/>
    </location>
</feature>
<dbReference type="GeneID" id="55641600"/>
<feature type="transmembrane region" description="Helical" evidence="1">
    <location>
        <begin position="5"/>
        <end position="25"/>
    </location>
</feature>
<name>A0A6N0NW42_9CREN</name>
<gene>
    <name evidence="2" type="ORF">GWK48_06580</name>
</gene>
<reference evidence="2 3" key="1">
    <citation type="submission" date="2020-02" db="EMBL/GenBank/DDBJ databases">
        <title>Comparative genome analysis reveals the metabolism and evolution of the thermophilic archaeal genus Metallosphaera.</title>
        <authorList>
            <person name="Jiang C."/>
        </authorList>
    </citation>
    <scope>NUCLEOTIDE SEQUENCE [LARGE SCALE GENOMIC DNA]</scope>
    <source>
        <strain evidence="2 3">Ric-A</strain>
    </source>
</reference>